<protein>
    <submittedName>
        <fullName evidence="1">Uncharacterized protein</fullName>
    </submittedName>
</protein>
<accession>A0A2C9UAE3</accession>
<sequence length="63" mass="7472">MGRGRAICDFFQQIDGKRVRDFVQQIDGKRLMVMVDEKEKENNGIRGFVIIRVRDFNFNCECE</sequence>
<gene>
    <name evidence="1" type="ORF">MANES_16G104300</name>
</gene>
<reference evidence="1" key="1">
    <citation type="submission" date="2016-02" db="EMBL/GenBank/DDBJ databases">
        <title>WGS assembly of Manihot esculenta.</title>
        <authorList>
            <person name="Bredeson J.V."/>
            <person name="Prochnik S.E."/>
            <person name="Lyons J.B."/>
            <person name="Schmutz J."/>
            <person name="Grimwood J."/>
            <person name="Vrebalov J."/>
            <person name="Bart R.S."/>
            <person name="Amuge T."/>
            <person name="Ferguson M.E."/>
            <person name="Green R."/>
            <person name="Putnam N."/>
            <person name="Stites J."/>
            <person name="Rounsley S."/>
            <person name="Rokhsar D.S."/>
        </authorList>
    </citation>
    <scope>NUCLEOTIDE SEQUENCE [LARGE SCALE GENOMIC DNA]</scope>
    <source>
        <tissue evidence="1">Leaf</tissue>
    </source>
</reference>
<proteinExistence type="predicted"/>
<organism evidence="1">
    <name type="scientific">Manihot esculenta</name>
    <name type="common">Cassava</name>
    <name type="synonym">Jatropha manihot</name>
    <dbReference type="NCBI Taxonomy" id="3983"/>
    <lineage>
        <taxon>Eukaryota</taxon>
        <taxon>Viridiplantae</taxon>
        <taxon>Streptophyta</taxon>
        <taxon>Embryophyta</taxon>
        <taxon>Tracheophyta</taxon>
        <taxon>Spermatophyta</taxon>
        <taxon>Magnoliopsida</taxon>
        <taxon>eudicotyledons</taxon>
        <taxon>Gunneridae</taxon>
        <taxon>Pentapetalae</taxon>
        <taxon>rosids</taxon>
        <taxon>fabids</taxon>
        <taxon>Malpighiales</taxon>
        <taxon>Euphorbiaceae</taxon>
        <taxon>Crotonoideae</taxon>
        <taxon>Manihoteae</taxon>
        <taxon>Manihot</taxon>
    </lineage>
</organism>
<dbReference type="AlphaFoldDB" id="A0A2C9UAE3"/>
<name>A0A2C9UAE3_MANES</name>
<dbReference type="EMBL" id="CM004402">
    <property type="protein sequence ID" value="OAY27159.1"/>
    <property type="molecule type" value="Genomic_DNA"/>
</dbReference>
<evidence type="ECO:0000313" key="1">
    <source>
        <dbReference type="EMBL" id="OAY27159.1"/>
    </source>
</evidence>